<feature type="chain" id="PRO_5021025954" evidence="3">
    <location>
        <begin position="31"/>
        <end position="309"/>
    </location>
</feature>
<dbReference type="FunFam" id="2.60.40.1120:FF:000003">
    <property type="entry name" value="Outer membrane protein Omp121"/>
    <property type="match status" value="1"/>
</dbReference>
<accession>A0A4R1RJ83</accession>
<proteinExistence type="inferred from homology"/>
<organism evidence="5 6">
    <name type="scientific">Mariniflexile fucanivorans</name>
    <dbReference type="NCBI Taxonomy" id="264023"/>
    <lineage>
        <taxon>Bacteria</taxon>
        <taxon>Pseudomonadati</taxon>
        <taxon>Bacteroidota</taxon>
        <taxon>Flavobacteriia</taxon>
        <taxon>Flavobacteriales</taxon>
        <taxon>Flavobacteriaceae</taxon>
        <taxon>Mariniflexile</taxon>
    </lineage>
</organism>
<reference evidence="5 6" key="1">
    <citation type="submission" date="2019-03" db="EMBL/GenBank/DDBJ databases">
        <title>Genomic Encyclopedia of Type Strains, Phase IV (KMG-IV): sequencing the most valuable type-strain genomes for metagenomic binning, comparative biology and taxonomic classification.</title>
        <authorList>
            <person name="Goeker M."/>
        </authorList>
    </citation>
    <scope>NUCLEOTIDE SEQUENCE [LARGE SCALE GENOMIC DNA]</scope>
    <source>
        <strain evidence="5 6">DSM 18792</strain>
    </source>
</reference>
<keyword evidence="5" id="KW-0675">Receptor</keyword>
<dbReference type="PANTHER" id="PTHR30069">
    <property type="entry name" value="TONB-DEPENDENT OUTER MEMBRANE RECEPTOR"/>
    <property type="match status" value="1"/>
</dbReference>
<dbReference type="InterPro" id="IPR012910">
    <property type="entry name" value="Plug_dom"/>
</dbReference>
<dbReference type="EMBL" id="SLUP01000004">
    <property type="protein sequence ID" value="TCL66185.1"/>
    <property type="molecule type" value="Genomic_DNA"/>
</dbReference>
<dbReference type="Pfam" id="PF07715">
    <property type="entry name" value="Plug"/>
    <property type="match status" value="1"/>
</dbReference>
<comment type="caution">
    <text evidence="5">The sequence shown here is derived from an EMBL/GenBank/DDBJ whole genome shotgun (WGS) entry which is preliminary data.</text>
</comment>
<name>A0A4R1RJ83_9FLAO</name>
<feature type="domain" description="TonB-dependent receptor plug" evidence="4">
    <location>
        <begin position="134"/>
        <end position="242"/>
    </location>
</feature>
<evidence type="ECO:0000313" key="6">
    <source>
        <dbReference type="Proteomes" id="UP000295455"/>
    </source>
</evidence>
<dbReference type="GO" id="GO:0009279">
    <property type="term" value="C:cell outer membrane"/>
    <property type="evidence" value="ECO:0007669"/>
    <property type="project" value="UniProtKB-SubCell"/>
</dbReference>
<keyword evidence="2" id="KW-0813">Transport</keyword>
<dbReference type="RefSeq" id="WP_132217669.1">
    <property type="nucleotide sequence ID" value="NZ_OX156936.1"/>
</dbReference>
<dbReference type="Gene3D" id="2.170.130.10">
    <property type="entry name" value="TonB-dependent receptor, plug domain"/>
    <property type="match status" value="1"/>
</dbReference>
<sequence length="309" mass="33373">MNKTIKLKKIYLKLVMLLALWLSFSFSALHATTDVKIDEQNRTIKGQVISADDNMGFPGVNILVKGTNIGAVTDFDGNYTINVPSTNAVLVFSYIGFKSKEITVGNNKTINVTLEADVSALDEVIVVGYGTQKKESLTGSIEQVTSEVFENRAVTNVALSLQGQSPGLVVNRTSSRPGNEGIGLQIRGATSVNGGSPLIVIDGAPAFDDSEFYQMNPDDIESISVLKDGAASIYGSRAANGVILVTTKKGKGKMKVEFNSMLRMNFLGLRPPVPSYQQYGQLWLDAAEQDTTPNYWNWGEATIRSFAAG</sequence>
<evidence type="ECO:0000259" key="4">
    <source>
        <dbReference type="Pfam" id="PF07715"/>
    </source>
</evidence>
<protein>
    <submittedName>
        <fullName evidence="5">TonB-dependent SusC/RagA subfamily outer membrane receptor</fullName>
    </submittedName>
</protein>
<dbReference type="GO" id="GO:0044718">
    <property type="term" value="P:siderophore transmembrane transport"/>
    <property type="evidence" value="ECO:0007669"/>
    <property type="project" value="TreeGrafter"/>
</dbReference>
<dbReference type="Gene3D" id="2.60.40.1120">
    <property type="entry name" value="Carboxypeptidase-like, regulatory domain"/>
    <property type="match status" value="1"/>
</dbReference>
<keyword evidence="6" id="KW-1185">Reference proteome</keyword>
<keyword evidence="2" id="KW-0472">Membrane</keyword>
<keyword evidence="2" id="KW-0998">Cell outer membrane</keyword>
<dbReference type="InterPro" id="IPR008969">
    <property type="entry name" value="CarboxyPept-like_regulatory"/>
</dbReference>
<dbReference type="SUPFAM" id="SSF49464">
    <property type="entry name" value="Carboxypeptidase regulatory domain-like"/>
    <property type="match status" value="1"/>
</dbReference>
<keyword evidence="2" id="KW-0812">Transmembrane</keyword>
<dbReference type="PANTHER" id="PTHR30069:SF29">
    <property type="entry name" value="HEMOGLOBIN AND HEMOGLOBIN-HAPTOGLOBIN-BINDING PROTEIN 1-RELATED"/>
    <property type="match status" value="1"/>
</dbReference>
<keyword evidence="2" id="KW-1134">Transmembrane beta strand</keyword>
<dbReference type="OrthoDB" id="9768177at2"/>
<feature type="signal peptide" evidence="3">
    <location>
        <begin position="1"/>
        <end position="30"/>
    </location>
</feature>
<dbReference type="PROSITE" id="PS52016">
    <property type="entry name" value="TONB_DEPENDENT_REC_3"/>
    <property type="match status" value="1"/>
</dbReference>
<dbReference type="InterPro" id="IPR039426">
    <property type="entry name" value="TonB-dep_rcpt-like"/>
</dbReference>
<evidence type="ECO:0000256" key="1">
    <source>
        <dbReference type="ARBA" id="ARBA00022729"/>
    </source>
</evidence>
<keyword evidence="1 3" id="KW-0732">Signal</keyword>
<dbReference type="Pfam" id="PF13715">
    <property type="entry name" value="CarbopepD_reg_2"/>
    <property type="match status" value="1"/>
</dbReference>
<dbReference type="AlphaFoldDB" id="A0A4R1RJ83"/>
<evidence type="ECO:0000256" key="2">
    <source>
        <dbReference type="PROSITE-ProRule" id="PRU01360"/>
    </source>
</evidence>
<evidence type="ECO:0000313" key="5">
    <source>
        <dbReference type="EMBL" id="TCL66185.1"/>
    </source>
</evidence>
<dbReference type="NCBIfam" id="TIGR04057">
    <property type="entry name" value="SusC_RagA_signa"/>
    <property type="match status" value="1"/>
</dbReference>
<dbReference type="InterPro" id="IPR023997">
    <property type="entry name" value="TonB-dep_OMP_SusC/RagA_CS"/>
</dbReference>
<dbReference type="GO" id="GO:0015344">
    <property type="term" value="F:siderophore uptake transmembrane transporter activity"/>
    <property type="evidence" value="ECO:0007669"/>
    <property type="project" value="TreeGrafter"/>
</dbReference>
<evidence type="ECO:0000256" key="3">
    <source>
        <dbReference type="SAM" id="SignalP"/>
    </source>
</evidence>
<dbReference type="SUPFAM" id="SSF56935">
    <property type="entry name" value="Porins"/>
    <property type="match status" value="1"/>
</dbReference>
<comment type="similarity">
    <text evidence="2">Belongs to the TonB-dependent receptor family.</text>
</comment>
<gene>
    <name evidence="5" type="ORF">EV196_104216</name>
</gene>
<dbReference type="InterPro" id="IPR037066">
    <property type="entry name" value="Plug_dom_sf"/>
</dbReference>
<comment type="subcellular location">
    <subcellularLocation>
        <location evidence="2">Cell outer membrane</location>
        <topology evidence="2">Multi-pass membrane protein</topology>
    </subcellularLocation>
</comment>
<dbReference type="Proteomes" id="UP000295455">
    <property type="component" value="Unassembled WGS sequence"/>
</dbReference>